<evidence type="ECO:0000256" key="2">
    <source>
        <dbReference type="SAM" id="SignalP"/>
    </source>
</evidence>
<protein>
    <submittedName>
        <fullName evidence="3">Uncharacterized protein</fullName>
    </submittedName>
</protein>
<sequence>MELSLSRALGCCLLLACANVLVLSRSTIDNDQPDHLKRRSLDDVKSGTNFFLNSVLILILLGMLAATAASSS</sequence>
<keyword evidence="1" id="KW-0472">Membrane</keyword>
<comment type="caution">
    <text evidence="3">The sequence shown here is derived from an EMBL/GenBank/DDBJ whole genome shotgun (WGS) entry which is preliminary data.</text>
</comment>
<name>A0AAN9AN42_9CAEN</name>
<feature type="chain" id="PRO_5042845979" evidence="2">
    <location>
        <begin position="25"/>
        <end position="72"/>
    </location>
</feature>
<organism evidence="3 4">
    <name type="scientific">Littorina saxatilis</name>
    <dbReference type="NCBI Taxonomy" id="31220"/>
    <lineage>
        <taxon>Eukaryota</taxon>
        <taxon>Metazoa</taxon>
        <taxon>Spiralia</taxon>
        <taxon>Lophotrochozoa</taxon>
        <taxon>Mollusca</taxon>
        <taxon>Gastropoda</taxon>
        <taxon>Caenogastropoda</taxon>
        <taxon>Littorinimorpha</taxon>
        <taxon>Littorinoidea</taxon>
        <taxon>Littorinidae</taxon>
        <taxon>Littorina</taxon>
    </lineage>
</organism>
<dbReference type="Proteomes" id="UP001374579">
    <property type="component" value="Unassembled WGS sequence"/>
</dbReference>
<evidence type="ECO:0000313" key="3">
    <source>
        <dbReference type="EMBL" id="KAK7090041.1"/>
    </source>
</evidence>
<dbReference type="EMBL" id="JBAMIC010000024">
    <property type="protein sequence ID" value="KAK7090041.1"/>
    <property type="molecule type" value="Genomic_DNA"/>
</dbReference>
<proteinExistence type="predicted"/>
<accession>A0AAN9AN42</accession>
<feature type="signal peptide" evidence="2">
    <location>
        <begin position="1"/>
        <end position="24"/>
    </location>
</feature>
<dbReference type="AlphaFoldDB" id="A0AAN9AN42"/>
<reference evidence="3 4" key="1">
    <citation type="submission" date="2024-02" db="EMBL/GenBank/DDBJ databases">
        <title>Chromosome-scale genome assembly of the rough periwinkle Littorina saxatilis.</title>
        <authorList>
            <person name="De Jode A."/>
            <person name="Faria R."/>
            <person name="Formenti G."/>
            <person name="Sims Y."/>
            <person name="Smith T.P."/>
            <person name="Tracey A."/>
            <person name="Wood J.M.D."/>
            <person name="Zagrodzka Z.B."/>
            <person name="Johannesson K."/>
            <person name="Butlin R.K."/>
            <person name="Leder E.H."/>
        </authorList>
    </citation>
    <scope>NUCLEOTIDE SEQUENCE [LARGE SCALE GENOMIC DNA]</scope>
    <source>
        <strain evidence="3">Snail1</strain>
        <tissue evidence="3">Muscle</tissue>
    </source>
</reference>
<evidence type="ECO:0000313" key="4">
    <source>
        <dbReference type="Proteomes" id="UP001374579"/>
    </source>
</evidence>
<keyword evidence="2" id="KW-0732">Signal</keyword>
<keyword evidence="4" id="KW-1185">Reference proteome</keyword>
<gene>
    <name evidence="3" type="ORF">V1264_009896</name>
</gene>
<keyword evidence="1" id="KW-1133">Transmembrane helix</keyword>
<evidence type="ECO:0000256" key="1">
    <source>
        <dbReference type="SAM" id="Phobius"/>
    </source>
</evidence>
<feature type="transmembrane region" description="Helical" evidence="1">
    <location>
        <begin position="50"/>
        <end position="69"/>
    </location>
</feature>
<keyword evidence="1" id="KW-0812">Transmembrane</keyword>